<dbReference type="RefSeq" id="WP_324178277.1">
    <property type="nucleotide sequence ID" value="NZ_BAABAW010000016.1"/>
</dbReference>
<gene>
    <name evidence="4" type="ORF">U6A24_02085</name>
</gene>
<accession>A0ABU5ZS80</accession>
<dbReference type="Gene3D" id="3.40.50.1820">
    <property type="entry name" value="alpha/beta hydrolase"/>
    <property type="match status" value="1"/>
</dbReference>
<dbReference type="InterPro" id="IPR029058">
    <property type="entry name" value="AB_hydrolase_fold"/>
</dbReference>
<keyword evidence="5" id="KW-1185">Reference proteome</keyword>
<evidence type="ECO:0000259" key="3">
    <source>
        <dbReference type="Pfam" id="PF00326"/>
    </source>
</evidence>
<protein>
    <recommendedName>
        <fullName evidence="2">prolyl oligopeptidase</fullName>
        <ecNumber evidence="2">3.4.21.26</ecNumber>
    </recommendedName>
</protein>
<evidence type="ECO:0000256" key="2">
    <source>
        <dbReference type="ARBA" id="ARBA00011897"/>
    </source>
</evidence>
<name>A0ABU5ZS80_9FLAO</name>
<comment type="caution">
    <text evidence="4">The sequence shown here is derived from an EMBL/GenBank/DDBJ whole genome shotgun (WGS) entry which is preliminary data.</text>
</comment>
<dbReference type="EMBL" id="JAYKLX010000001">
    <property type="protein sequence ID" value="MEB3344227.1"/>
    <property type="molecule type" value="Genomic_DNA"/>
</dbReference>
<dbReference type="PANTHER" id="PTHR42881">
    <property type="entry name" value="PROLYL ENDOPEPTIDASE"/>
    <property type="match status" value="1"/>
</dbReference>
<dbReference type="PRINTS" id="PR00862">
    <property type="entry name" value="PROLIGOPTASE"/>
</dbReference>
<evidence type="ECO:0000313" key="4">
    <source>
        <dbReference type="EMBL" id="MEB3344227.1"/>
    </source>
</evidence>
<dbReference type="EC" id="3.4.21.26" evidence="2"/>
<dbReference type="InterPro" id="IPR002470">
    <property type="entry name" value="Peptidase_S9A"/>
</dbReference>
<dbReference type="Proteomes" id="UP001327027">
    <property type="component" value="Unassembled WGS sequence"/>
</dbReference>
<dbReference type="SUPFAM" id="SSF53474">
    <property type="entry name" value="alpha/beta-Hydrolases"/>
    <property type="match status" value="1"/>
</dbReference>
<dbReference type="PANTHER" id="PTHR42881:SF2">
    <property type="entry name" value="PROLYL ENDOPEPTIDASE"/>
    <property type="match status" value="1"/>
</dbReference>
<sequence>MVSFNIVLSKKGLNNPELYITARGWLTPSKRCQFSGNTLVEKDLNPNFIAKELNDIVVEEIEVASHDGEKIPLSLIHKKSLKKDGNTATMMDGYGSYGVSMVPFFSLRRLLWVMEGGVYAIAHVRGGGEKGDAWHKGGFKSTKSNTWKDFISCGEYLIDNKYTSANKLAIWSGSAGGIMIGNSITEKPDLFKAAIVEFGYMNPLRSDNWPNGANNVKEFGSVKDSIEFQSLKEMDAYYHIKKGEKYPATLLTAGLNDPRLPAWFSVKFAAKIQAYNNSKNPNLLLIDSESGHGTDDTKIKEYERYANILSFAFWQTGQPE</sequence>
<comment type="catalytic activity">
    <reaction evidence="1">
        <text>Hydrolysis of Pro-|-Xaa &gt;&gt; Ala-|-Xaa in oligopeptides.</text>
        <dbReference type="EC" id="3.4.21.26"/>
    </reaction>
</comment>
<reference evidence="4 5" key="1">
    <citation type="journal article" date="2013" name="Int. J. Syst. Evol. Microbiol.">
        <title>Aquimarina gracilis sp. nov., isolated from the gut microflora of a mussel, Mytilus coruscus, and emended description of Aquimarina spongiae.</title>
        <authorList>
            <person name="Park S.C."/>
            <person name="Choe H.N."/>
            <person name="Baik K.S."/>
            <person name="Seong C.N."/>
        </authorList>
    </citation>
    <scope>NUCLEOTIDE SEQUENCE [LARGE SCALE GENOMIC DNA]</scope>
    <source>
        <strain evidence="4 5">PSC32</strain>
    </source>
</reference>
<organism evidence="4 5">
    <name type="scientific">Aquimarina gracilis</name>
    <dbReference type="NCBI Taxonomy" id="874422"/>
    <lineage>
        <taxon>Bacteria</taxon>
        <taxon>Pseudomonadati</taxon>
        <taxon>Bacteroidota</taxon>
        <taxon>Flavobacteriia</taxon>
        <taxon>Flavobacteriales</taxon>
        <taxon>Flavobacteriaceae</taxon>
        <taxon>Aquimarina</taxon>
    </lineage>
</organism>
<dbReference type="Pfam" id="PF00326">
    <property type="entry name" value="Peptidase_S9"/>
    <property type="match status" value="1"/>
</dbReference>
<feature type="domain" description="Peptidase S9 prolyl oligopeptidase catalytic" evidence="3">
    <location>
        <begin position="105"/>
        <end position="316"/>
    </location>
</feature>
<evidence type="ECO:0000313" key="5">
    <source>
        <dbReference type="Proteomes" id="UP001327027"/>
    </source>
</evidence>
<evidence type="ECO:0000256" key="1">
    <source>
        <dbReference type="ARBA" id="ARBA00001070"/>
    </source>
</evidence>
<dbReference type="Gene3D" id="2.130.10.120">
    <property type="entry name" value="Prolyl oligopeptidase, N-terminal domain"/>
    <property type="match status" value="1"/>
</dbReference>
<dbReference type="InterPro" id="IPR001375">
    <property type="entry name" value="Peptidase_S9_cat"/>
</dbReference>
<dbReference type="InterPro" id="IPR051167">
    <property type="entry name" value="Prolyl_oligopep/macrocyclase"/>
</dbReference>
<proteinExistence type="predicted"/>